<dbReference type="RefSeq" id="WP_020875538.1">
    <property type="nucleotide sequence ID" value="NZ_ATHJ01000056.1"/>
</dbReference>
<organism evidence="2 3">
    <name type="scientific">Desulfococcus multivorans DSM 2059</name>
    <dbReference type="NCBI Taxonomy" id="1121405"/>
    <lineage>
        <taxon>Bacteria</taxon>
        <taxon>Pseudomonadati</taxon>
        <taxon>Thermodesulfobacteriota</taxon>
        <taxon>Desulfobacteria</taxon>
        <taxon>Desulfobacterales</taxon>
        <taxon>Desulfococcaceae</taxon>
        <taxon>Desulfococcus</taxon>
    </lineage>
</organism>
<evidence type="ECO:0000259" key="1">
    <source>
        <dbReference type="Pfam" id="PF12728"/>
    </source>
</evidence>
<dbReference type="GO" id="GO:0003677">
    <property type="term" value="F:DNA binding"/>
    <property type="evidence" value="ECO:0007669"/>
    <property type="project" value="InterPro"/>
</dbReference>
<dbReference type="Proteomes" id="UP000014977">
    <property type="component" value="Unassembled WGS sequence"/>
</dbReference>
<dbReference type="STRING" id="897.B2D07_01985"/>
<name>S7U255_DESML</name>
<reference evidence="2 3" key="1">
    <citation type="journal article" date="2013" name="Genome Announc.">
        <title>Draft genome sequences for three mercury-methylating, sulfate-reducing bacteria.</title>
        <authorList>
            <person name="Brown S.D."/>
            <person name="Hurt R.A.Jr."/>
            <person name="Gilmour C.C."/>
            <person name="Elias D.A."/>
        </authorList>
    </citation>
    <scope>NUCLEOTIDE SEQUENCE [LARGE SCALE GENOMIC DNA]</scope>
    <source>
        <strain evidence="2 3">DSM 2059</strain>
    </source>
</reference>
<dbReference type="NCBIfam" id="TIGR01764">
    <property type="entry name" value="excise"/>
    <property type="match status" value="1"/>
</dbReference>
<dbReference type="Pfam" id="PF12728">
    <property type="entry name" value="HTH_17"/>
    <property type="match status" value="1"/>
</dbReference>
<protein>
    <submittedName>
        <fullName evidence="2">DNA binding domain protein, excisionase family</fullName>
    </submittedName>
</protein>
<dbReference type="EMBL" id="ATHJ01000056">
    <property type="protein sequence ID" value="EPR43407.1"/>
    <property type="molecule type" value="Genomic_DNA"/>
</dbReference>
<accession>S7U255</accession>
<dbReference type="InterPro" id="IPR010093">
    <property type="entry name" value="SinI_DNA-bd"/>
</dbReference>
<keyword evidence="3" id="KW-1185">Reference proteome</keyword>
<dbReference type="OrthoDB" id="5525992at2"/>
<sequence length="74" mass="8672">MDITPEWFDTWFDAKFPEEEYGPKDIRRIMGIGKSRVYRAIDSGELEAIRVGTWWLVPRPALKAWLLAGYNLNN</sequence>
<evidence type="ECO:0000313" key="2">
    <source>
        <dbReference type="EMBL" id="EPR43407.1"/>
    </source>
</evidence>
<evidence type="ECO:0000313" key="3">
    <source>
        <dbReference type="Proteomes" id="UP000014977"/>
    </source>
</evidence>
<dbReference type="AlphaFoldDB" id="S7U255"/>
<feature type="domain" description="Helix-turn-helix" evidence="1">
    <location>
        <begin position="21"/>
        <end position="67"/>
    </location>
</feature>
<dbReference type="InterPro" id="IPR041657">
    <property type="entry name" value="HTH_17"/>
</dbReference>
<gene>
    <name evidence="2" type="ORF">dsmv_1198</name>
</gene>
<comment type="caution">
    <text evidence="2">The sequence shown here is derived from an EMBL/GenBank/DDBJ whole genome shotgun (WGS) entry which is preliminary data.</text>
</comment>
<proteinExistence type="predicted"/>